<dbReference type="CDD" id="cd16859">
    <property type="entry name" value="ING_ING4_5"/>
    <property type="match status" value="1"/>
</dbReference>
<dbReference type="SUPFAM" id="SSF52091">
    <property type="entry name" value="SpoIIaa-like"/>
    <property type="match status" value="1"/>
</dbReference>
<organism evidence="12 13">
    <name type="scientific">Tetrapyrgos nigripes</name>
    <dbReference type="NCBI Taxonomy" id="182062"/>
    <lineage>
        <taxon>Eukaryota</taxon>
        <taxon>Fungi</taxon>
        <taxon>Dikarya</taxon>
        <taxon>Basidiomycota</taxon>
        <taxon>Agaricomycotina</taxon>
        <taxon>Agaricomycetes</taxon>
        <taxon>Agaricomycetidae</taxon>
        <taxon>Agaricales</taxon>
        <taxon>Marasmiineae</taxon>
        <taxon>Marasmiaceae</taxon>
        <taxon>Tetrapyrgos</taxon>
    </lineage>
</organism>
<feature type="transmembrane region" description="Helical" evidence="9">
    <location>
        <begin position="792"/>
        <end position="812"/>
    </location>
</feature>
<dbReference type="InterPro" id="IPR052706">
    <property type="entry name" value="Membrane-Transporter-like"/>
</dbReference>
<evidence type="ECO:0000256" key="2">
    <source>
        <dbReference type="ARBA" id="ARBA00022692"/>
    </source>
</evidence>
<dbReference type="CDD" id="cd01283">
    <property type="entry name" value="cytidine_deaminase"/>
    <property type="match status" value="1"/>
</dbReference>
<keyword evidence="5" id="KW-0862">Zinc</keyword>
<dbReference type="SMART" id="SM01408">
    <property type="entry name" value="ING"/>
    <property type="match status" value="1"/>
</dbReference>
<feature type="region of interest" description="Disordered" evidence="8">
    <location>
        <begin position="1279"/>
        <end position="1307"/>
    </location>
</feature>
<dbReference type="InterPro" id="IPR002645">
    <property type="entry name" value="STAS_dom"/>
</dbReference>
<dbReference type="InterPro" id="IPR056143">
    <property type="entry name" value="DUF7726"/>
</dbReference>
<dbReference type="Pfam" id="PF24852">
    <property type="entry name" value="DUF7726"/>
    <property type="match status" value="1"/>
</dbReference>
<feature type="transmembrane region" description="Helical" evidence="9">
    <location>
        <begin position="641"/>
        <end position="663"/>
    </location>
</feature>
<reference evidence="12 13" key="1">
    <citation type="journal article" date="2020" name="ISME J.">
        <title>Uncovering the hidden diversity of litter-decomposition mechanisms in mushroom-forming fungi.</title>
        <authorList>
            <person name="Floudas D."/>
            <person name="Bentzer J."/>
            <person name="Ahren D."/>
            <person name="Johansson T."/>
            <person name="Persson P."/>
            <person name="Tunlid A."/>
        </authorList>
    </citation>
    <scope>NUCLEOTIDE SEQUENCE [LARGE SCALE GENOMIC DNA]</scope>
    <source>
        <strain evidence="12 13">CBS 291.85</strain>
    </source>
</reference>
<dbReference type="InterPro" id="IPR013083">
    <property type="entry name" value="Znf_RING/FYVE/PHD"/>
</dbReference>
<feature type="compositionally biased region" description="Low complexity" evidence="8">
    <location>
        <begin position="1406"/>
        <end position="1422"/>
    </location>
</feature>
<dbReference type="Pfam" id="PF01740">
    <property type="entry name" value="STAS"/>
    <property type="match status" value="1"/>
</dbReference>
<dbReference type="SUPFAM" id="SSF57903">
    <property type="entry name" value="FYVE/PHD zinc finger"/>
    <property type="match status" value="1"/>
</dbReference>
<dbReference type="InterPro" id="IPR002125">
    <property type="entry name" value="CMP_dCMP_dom"/>
</dbReference>
<evidence type="ECO:0000256" key="4">
    <source>
        <dbReference type="ARBA" id="ARBA00022771"/>
    </source>
</evidence>
<keyword evidence="13" id="KW-1185">Reference proteome</keyword>
<dbReference type="Proteomes" id="UP000559256">
    <property type="component" value="Unassembled WGS sequence"/>
</dbReference>
<feature type="compositionally biased region" description="Low complexity" evidence="8">
    <location>
        <begin position="317"/>
        <end position="328"/>
    </location>
</feature>
<feature type="transmembrane region" description="Helical" evidence="9">
    <location>
        <begin position="714"/>
        <end position="736"/>
    </location>
</feature>
<dbReference type="NCBIfam" id="NF004064">
    <property type="entry name" value="PRK05578.1"/>
    <property type="match status" value="1"/>
</dbReference>
<feature type="transmembrane region" description="Helical" evidence="9">
    <location>
        <begin position="824"/>
        <end position="844"/>
    </location>
</feature>
<evidence type="ECO:0000256" key="7">
    <source>
        <dbReference type="ARBA" id="ARBA00023136"/>
    </source>
</evidence>
<feature type="region of interest" description="Disordered" evidence="8">
    <location>
        <begin position="1348"/>
        <end position="1427"/>
    </location>
</feature>
<evidence type="ECO:0000259" key="10">
    <source>
        <dbReference type="PROSITE" id="PS50801"/>
    </source>
</evidence>
<dbReference type="CDD" id="cd15505">
    <property type="entry name" value="PHD_ING"/>
    <property type="match status" value="1"/>
</dbReference>
<feature type="transmembrane region" description="Helical" evidence="9">
    <location>
        <begin position="864"/>
        <end position="895"/>
    </location>
</feature>
<proteinExistence type="predicted"/>
<evidence type="ECO:0000256" key="8">
    <source>
        <dbReference type="SAM" id="MobiDB-lite"/>
    </source>
</evidence>
<dbReference type="Pfam" id="PF12998">
    <property type="entry name" value="ING"/>
    <property type="match status" value="1"/>
</dbReference>
<dbReference type="Gene3D" id="3.40.140.10">
    <property type="entry name" value="Cytidine Deaminase, domain 2"/>
    <property type="match status" value="1"/>
</dbReference>
<feature type="compositionally biased region" description="Basic and acidic residues" evidence="8">
    <location>
        <begin position="187"/>
        <end position="203"/>
    </location>
</feature>
<gene>
    <name evidence="12" type="ORF">D9758_002435</name>
</gene>
<dbReference type="CDD" id="cd07042">
    <property type="entry name" value="STAS_SulP_like_sulfate_transporter"/>
    <property type="match status" value="1"/>
</dbReference>
<dbReference type="EMBL" id="JAACJM010000015">
    <property type="protein sequence ID" value="KAF5368510.1"/>
    <property type="molecule type" value="Genomic_DNA"/>
</dbReference>
<dbReference type="InterPro" id="IPR036513">
    <property type="entry name" value="STAS_dom_sf"/>
</dbReference>
<keyword evidence="2 9" id="KW-0812">Transmembrane</keyword>
<dbReference type="SUPFAM" id="SSF53927">
    <property type="entry name" value="Cytidine deaminase-like"/>
    <property type="match status" value="1"/>
</dbReference>
<protein>
    <recommendedName>
        <fullName evidence="14">STAS domain-containing protein</fullName>
    </recommendedName>
</protein>
<dbReference type="GO" id="GO:0006139">
    <property type="term" value="P:nucleobase-containing compound metabolic process"/>
    <property type="evidence" value="ECO:0007669"/>
    <property type="project" value="UniProtKB-ARBA"/>
</dbReference>
<dbReference type="Pfam" id="PF00916">
    <property type="entry name" value="Sulfate_transp"/>
    <property type="match status" value="1"/>
</dbReference>
<dbReference type="SMART" id="SM00249">
    <property type="entry name" value="PHD"/>
    <property type="match status" value="1"/>
</dbReference>
<feature type="compositionally biased region" description="Polar residues" evidence="8">
    <location>
        <begin position="224"/>
        <end position="278"/>
    </location>
</feature>
<comment type="subcellular location">
    <subcellularLocation>
        <location evidence="1">Membrane</location>
        <topology evidence="1">Multi-pass membrane protein</topology>
    </subcellularLocation>
</comment>
<dbReference type="PROSITE" id="PS51747">
    <property type="entry name" value="CYT_DCMP_DEAMINASES_2"/>
    <property type="match status" value="1"/>
</dbReference>
<dbReference type="PANTHER" id="PTHR43310:SF4">
    <property type="entry name" value="AFR304WP"/>
    <property type="match status" value="1"/>
</dbReference>
<accession>A0A8H5LSM1</accession>
<keyword evidence="4" id="KW-0863">Zinc-finger</keyword>
<name>A0A8H5LSM1_9AGAR</name>
<feature type="compositionally biased region" description="Low complexity" evidence="8">
    <location>
        <begin position="377"/>
        <end position="403"/>
    </location>
</feature>
<dbReference type="GO" id="GO:0016020">
    <property type="term" value="C:membrane"/>
    <property type="evidence" value="ECO:0007669"/>
    <property type="project" value="UniProtKB-SubCell"/>
</dbReference>
<evidence type="ECO:0000256" key="3">
    <source>
        <dbReference type="ARBA" id="ARBA00022723"/>
    </source>
</evidence>
<sequence length="1574" mass="169981">MASSTMPAVLPDASSSSTMNTVYSLSLLSEYNHTLDSLPLDLSRHFADLRELDAVLSSSMASITAKITRLTQMIEDNVGQKDERLWLLSEIAEEASRLKPGGEDKIRVGCQAADALKGHFSHLKALSEHIPEFDAMTLNRHTTYPHVAAKSFMPPHLFESGRRRRTGFGSLLTSAADPSPAKRKRVVRDDDGDIKTPRKEKVIEGVSRARNGARAKKVDRAASPTESVLSVTSHITSQQAQNIASSSRGTSNHATSRAANGMNGVSGTNKRARNTGNRAMSPPQHDVYPNGALYDQPKTNHANSSTNSRRGEVFNVPPSSSHPSLPLPFNANGHPSTNGFSSNSISNDSTGSSKEWSGNRNQLEGPGMPVVRSQAMNGGNANGSNAATSSPAPNGAGPLTDAGTEGGDGDADGDGDDGAVYCMCGRGSFGVMIACDGAACPGEWFHISCIGLSSPPQGDWYCDSSREFSYSPYSKFRVGAALLAADGSIIKGANIENASYGGTICGERTAIVKAASEGKRSFAALAVVTLNRFTRLAQGRWWLWRCLPVCADPSYVHVHHEIAMTFGGSKFPGALGAMLIEVLPFLRGIASDIRSALGDGNPALVPTVFAGYALSSFLIGVVFILLGLLRLGKLVAYFPQTVLTGAIGAIGVSLFILGLGLNLPENSPDLSLSNTRSLLFNRQHLPLLAASFFPALFLSCSVRSKKINRWTQGAVQNAYYVPIYLSLIPVLFWVVVGPQHLDQDMLIREGWLFHVDSSIREEGGLGTAWIYWKQFDFGQVQWWAMRNAIENIVLLVVIGVLNLPIYVPTLAFSLDVSYDMDYELLGQGVANILAGAAGTMPNILQYSYSVFFTRANGGRFEAGLVTLLTFILFLTSGLLLPYVPTILASTLVLFLGIELTLEAMWESAKTLLPMEYAVVVGTLVACTFIGFAEGFGVGIGAAAAIYFVYGVADTRAREIKWERWTEMYAPHSGVPSLNTGTTPVVTTVDVENGVSLDVLPDFDSSDETVGVLVLSGYVFFASIPSIESRILKLKRTASFIVIDMTTVHRLETAAAQCFSRAVRDLGDATTLVICGLEKDSPVEADFQRAGVNLIYGDGPLEGKGIRVFLNRSEAVRWCQAQQISKPAASKTEDPSAIFSTFCDFFGFDAAKHPDEAESVQAPSPSRTNGFDRAGLQFCFYDAGETISHPSSECILFVVEGRVDAISRGEDLSASTNRHSGRNSLGQTLRLLPRDALRFARERFATPTLRRLAPGAIARVESETKLAAREKCVTAVIAEGQSSTALPSRPRAGQDRTPSPTSKVPSKFDMIILKNGDKISPDELPVPYLLTDAKNLEWLREKEEEIDAKAATGAKKSTNPKGKSKRGRKAVENNDGDSGEGASGASKTSKETSAKHARADDNDDKAGSSAPAKKAAKTSSSSKKSPEPIDLFSIYLDGDEEGTVEIYDSCDELRRKINKHLTKSGTTKAQFMRDIARAAYPFQDPPPKIQTKQLSDFLIKAGPTAGSTSRVFYAGYVYFEKKRLSEGKPKSEHREMMEDEWVDGIPRERPGQAYIIPVGYELYQTETGAMRTYSA</sequence>
<dbReference type="OrthoDB" id="409725at2759"/>
<dbReference type="InterPro" id="IPR024610">
    <property type="entry name" value="ING_N_histone-binding"/>
</dbReference>
<dbReference type="Gene3D" id="3.30.750.24">
    <property type="entry name" value="STAS domain"/>
    <property type="match status" value="1"/>
</dbReference>
<dbReference type="PROSITE" id="PS50801">
    <property type="entry name" value="STAS"/>
    <property type="match status" value="1"/>
</dbReference>
<dbReference type="InterPro" id="IPR001965">
    <property type="entry name" value="Znf_PHD"/>
</dbReference>
<dbReference type="GO" id="GO:0003824">
    <property type="term" value="F:catalytic activity"/>
    <property type="evidence" value="ECO:0007669"/>
    <property type="project" value="InterPro"/>
</dbReference>
<evidence type="ECO:0008006" key="14">
    <source>
        <dbReference type="Google" id="ProtNLM"/>
    </source>
</evidence>
<keyword evidence="7 9" id="KW-0472">Membrane</keyword>
<feature type="transmembrane region" description="Helical" evidence="9">
    <location>
        <begin position="609"/>
        <end position="629"/>
    </location>
</feature>
<feature type="transmembrane region" description="Helical" evidence="9">
    <location>
        <begin position="916"/>
        <end position="949"/>
    </location>
</feature>
<feature type="compositionally biased region" description="Polar residues" evidence="8">
    <location>
        <begin position="297"/>
        <end position="308"/>
    </location>
</feature>
<evidence type="ECO:0000259" key="11">
    <source>
        <dbReference type="PROSITE" id="PS51747"/>
    </source>
</evidence>
<dbReference type="Gene3D" id="3.30.40.10">
    <property type="entry name" value="Zinc/RING finger domain, C3HC4 (zinc finger)"/>
    <property type="match status" value="1"/>
</dbReference>
<feature type="domain" description="CMP/dCMP-type deaminase" evidence="11">
    <location>
        <begin position="453"/>
        <end position="571"/>
    </location>
</feature>
<evidence type="ECO:0000313" key="13">
    <source>
        <dbReference type="Proteomes" id="UP000559256"/>
    </source>
</evidence>
<dbReference type="Gene3D" id="6.10.140.1740">
    <property type="match status" value="1"/>
</dbReference>
<feature type="region of interest" description="Disordered" evidence="8">
    <location>
        <begin position="170"/>
        <end position="412"/>
    </location>
</feature>
<feature type="transmembrane region" description="Helical" evidence="9">
    <location>
        <begin position="1008"/>
        <end position="1026"/>
    </location>
</feature>
<evidence type="ECO:0000313" key="12">
    <source>
        <dbReference type="EMBL" id="KAF5368510.1"/>
    </source>
</evidence>
<keyword evidence="6 9" id="KW-1133">Transmembrane helix</keyword>
<dbReference type="InterPro" id="IPR011547">
    <property type="entry name" value="SLC26A/SulP_dom"/>
</dbReference>
<evidence type="ECO:0000256" key="6">
    <source>
        <dbReference type="ARBA" id="ARBA00022989"/>
    </source>
</evidence>
<dbReference type="GO" id="GO:0008270">
    <property type="term" value="F:zinc ion binding"/>
    <property type="evidence" value="ECO:0007669"/>
    <property type="project" value="UniProtKB-KW"/>
</dbReference>
<dbReference type="InterPro" id="IPR011011">
    <property type="entry name" value="Znf_FYVE_PHD"/>
</dbReference>
<evidence type="ECO:0000256" key="9">
    <source>
        <dbReference type="SAM" id="Phobius"/>
    </source>
</evidence>
<evidence type="ECO:0000256" key="5">
    <source>
        <dbReference type="ARBA" id="ARBA00022833"/>
    </source>
</evidence>
<dbReference type="Pfam" id="PF00383">
    <property type="entry name" value="dCMP_cyt_deam_1"/>
    <property type="match status" value="1"/>
</dbReference>
<comment type="caution">
    <text evidence="12">The sequence shown here is derived from an EMBL/GenBank/DDBJ whole genome shotgun (WGS) entry which is preliminary data.</text>
</comment>
<dbReference type="PANTHER" id="PTHR43310">
    <property type="entry name" value="SULFATE TRANSPORTER YBAR-RELATED"/>
    <property type="match status" value="1"/>
</dbReference>
<dbReference type="InterPro" id="IPR016193">
    <property type="entry name" value="Cytidine_deaminase-like"/>
</dbReference>
<feature type="domain" description="STAS" evidence="10">
    <location>
        <begin position="1011"/>
        <end position="1118"/>
    </location>
</feature>
<feature type="compositionally biased region" description="Basic and acidic residues" evidence="8">
    <location>
        <begin position="1387"/>
        <end position="1405"/>
    </location>
</feature>
<evidence type="ECO:0000256" key="1">
    <source>
        <dbReference type="ARBA" id="ARBA00004141"/>
    </source>
</evidence>
<keyword evidence="3" id="KW-0479">Metal-binding</keyword>
<feature type="compositionally biased region" description="Low complexity" evidence="8">
    <location>
        <begin position="338"/>
        <end position="353"/>
    </location>
</feature>